<keyword evidence="3" id="KW-1185">Reference proteome</keyword>
<protein>
    <submittedName>
        <fullName evidence="2">PiggyBac transposable element-derived protein 4-like</fullName>
    </submittedName>
</protein>
<evidence type="ECO:0000313" key="3">
    <source>
        <dbReference type="Proteomes" id="UP001607302"/>
    </source>
</evidence>
<dbReference type="AlphaFoldDB" id="A0ABD2A158"/>
<sequence length="122" mass="14450">MKKVPQNYLDEDSDEDETNIVDPSEIFKLFFTDELIENIVQQTNLYTNLKVNEKEFLKYSIWNNWENVTLNESISWSYSKYGPYSSWKYRKILKSRILCINTMVWQDIHKAGIPSNILDAAS</sequence>
<gene>
    <name evidence="2" type="ORF">V1478_015547</name>
</gene>
<comment type="caution">
    <text evidence="2">The sequence shown here is derived from an EMBL/GenBank/DDBJ whole genome shotgun (WGS) entry which is preliminary data.</text>
</comment>
<organism evidence="2 3">
    <name type="scientific">Vespula squamosa</name>
    <name type="common">Southern yellow jacket</name>
    <name type="synonym">Wasp</name>
    <dbReference type="NCBI Taxonomy" id="30214"/>
    <lineage>
        <taxon>Eukaryota</taxon>
        <taxon>Metazoa</taxon>
        <taxon>Ecdysozoa</taxon>
        <taxon>Arthropoda</taxon>
        <taxon>Hexapoda</taxon>
        <taxon>Insecta</taxon>
        <taxon>Pterygota</taxon>
        <taxon>Neoptera</taxon>
        <taxon>Endopterygota</taxon>
        <taxon>Hymenoptera</taxon>
        <taxon>Apocrita</taxon>
        <taxon>Aculeata</taxon>
        <taxon>Vespoidea</taxon>
        <taxon>Vespidae</taxon>
        <taxon>Vespinae</taxon>
        <taxon>Vespula</taxon>
    </lineage>
</organism>
<dbReference type="Proteomes" id="UP001607302">
    <property type="component" value="Unassembled WGS sequence"/>
</dbReference>
<dbReference type="InterPro" id="IPR029526">
    <property type="entry name" value="PGBD"/>
</dbReference>
<name>A0ABD2A158_VESSQ</name>
<evidence type="ECO:0000259" key="1">
    <source>
        <dbReference type="Pfam" id="PF13843"/>
    </source>
</evidence>
<feature type="domain" description="PiggyBac transposable element-derived protein" evidence="1">
    <location>
        <begin position="22"/>
        <end position="63"/>
    </location>
</feature>
<dbReference type="EMBL" id="JAUDFV010000156">
    <property type="protein sequence ID" value="KAL2714362.1"/>
    <property type="molecule type" value="Genomic_DNA"/>
</dbReference>
<evidence type="ECO:0000313" key="2">
    <source>
        <dbReference type="EMBL" id="KAL2714362.1"/>
    </source>
</evidence>
<dbReference type="Pfam" id="PF13843">
    <property type="entry name" value="DDE_Tnp_1_7"/>
    <property type="match status" value="1"/>
</dbReference>
<proteinExistence type="predicted"/>
<reference evidence="2 3" key="1">
    <citation type="journal article" date="2024" name="Ann. Entomol. Soc. Am.">
        <title>Genomic analyses of the southern and eastern yellowjacket wasps (Hymenoptera: Vespidae) reveal evolutionary signatures of social life.</title>
        <authorList>
            <person name="Catto M.A."/>
            <person name="Caine P.B."/>
            <person name="Orr S.E."/>
            <person name="Hunt B.G."/>
            <person name="Goodisman M.A.D."/>
        </authorList>
    </citation>
    <scope>NUCLEOTIDE SEQUENCE [LARGE SCALE GENOMIC DNA]</scope>
    <source>
        <strain evidence="2">233</strain>
        <tissue evidence="2">Head and thorax</tissue>
    </source>
</reference>
<accession>A0ABD2A158</accession>